<proteinExistence type="predicted"/>
<dbReference type="PANTHER" id="PTHR34154">
    <property type="entry name" value="ALKALI-SENSITIVE LINKAGE PROTEIN 1"/>
    <property type="match status" value="1"/>
</dbReference>
<dbReference type="InterPro" id="IPR024655">
    <property type="entry name" value="Asl1_glyco_hydro_catalytic"/>
</dbReference>
<dbReference type="Gene3D" id="3.20.20.80">
    <property type="entry name" value="Glycosidases"/>
    <property type="match status" value="1"/>
</dbReference>
<dbReference type="PANTHER" id="PTHR34154:SF3">
    <property type="entry name" value="ALKALI-SENSITIVE LINKAGE PROTEIN 1"/>
    <property type="match status" value="1"/>
</dbReference>
<evidence type="ECO:0000313" key="4">
    <source>
        <dbReference type="EMBL" id="OAL25844.1"/>
    </source>
</evidence>
<sequence length="368" mass="39049">MRPSNPYQIATTILTLLLSIVPLSHGAATNSTSPKRGLCYIATDNSASDSNIFTRPNSPLTWYYNYSPWPGPSGSLTQWNTEFVPMVHSAKDAAASVDTIKSILNGSAGIPIAGAGRNNGGGGGGRNRISHVLTFNEPDGDTSSGGSDSSPEHAAQVYIDTVLPLRAAPYNLQISPPATTGSGNGLDWLRSFNTSCFKLRPAGGCPFDFVAAHWYGDFAGMASWLGTLHDLYPAKPIWVTEFAIPSADETATTSFFNESLPYLDGLAYVARYAWFGAFRSSGDDANEWTGQEVSLFDDDGRLTLLGAEYLGGEKDGFREGESASSSSGSSNSAAAVAPPAWFPAANSPWSILCLLLTWSVATTSSWLL</sequence>
<keyword evidence="5" id="KW-1185">Reference proteome</keyword>
<reference evidence="4 5" key="1">
    <citation type="submission" date="2016-03" db="EMBL/GenBank/DDBJ databases">
        <title>The draft genome sequence of Fonsecaea nubica causative agent of cutaneous subcutaneous infection in human host.</title>
        <authorList>
            <person name="Costa F."/>
            <person name="Sybren D.H."/>
            <person name="Raittz R.T."/>
            <person name="Weiss V.A."/>
            <person name="Leao A.C."/>
            <person name="Gomes R."/>
            <person name="De Souza E.M."/>
            <person name="Pedrosa F.O."/>
            <person name="Steffens M.B."/>
            <person name="Bombassaro A."/>
            <person name="Tadra-Sfeir M.Z."/>
            <person name="Moreno L.F."/>
            <person name="Najafzadeh M.J."/>
            <person name="Felipe M.S."/>
            <person name="Teixeira M."/>
            <person name="Sun J."/>
            <person name="Xi L."/>
            <person name="Castro M.A."/>
            <person name="Vicente V.A."/>
        </authorList>
    </citation>
    <scope>NUCLEOTIDE SEQUENCE [LARGE SCALE GENOMIC DNA]</scope>
    <source>
        <strain evidence="4 5">CBS 269.64</strain>
    </source>
</reference>
<dbReference type="GO" id="GO:0009277">
    <property type="term" value="C:fungal-type cell wall"/>
    <property type="evidence" value="ECO:0007669"/>
    <property type="project" value="TreeGrafter"/>
</dbReference>
<protein>
    <recommendedName>
        <fullName evidence="3">Asl1-like glycosyl hydrolase catalytic domain-containing protein</fullName>
    </recommendedName>
</protein>
<organism evidence="4 5">
    <name type="scientific">Fonsecaea nubica</name>
    <dbReference type="NCBI Taxonomy" id="856822"/>
    <lineage>
        <taxon>Eukaryota</taxon>
        <taxon>Fungi</taxon>
        <taxon>Dikarya</taxon>
        <taxon>Ascomycota</taxon>
        <taxon>Pezizomycotina</taxon>
        <taxon>Eurotiomycetes</taxon>
        <taxon>Chaetothyriomycetidae</taxon>
        <taxon>Chaetothyriales</taxon>
        <taxon>Herpotrichiellaceae</taxon>
        <taxon>Fonsecaea</taxon>
    </lineage>
</organism>
<gene>
    <name evidence="4" type="ORF">AYO20_10306</name>
</gene>
<keyword evidence="2" id="KW-0732">Signal</keyword>
<comment type="caution">
    <text evidence="4">The sequence shown here is derived from an EMBL/GenBank/DDBJ whole genome shotgun (WGS) entry which is preliminary data.</text>
</comment>
<feature type="compositionally biased region" description="Gly residues" evidence="1">
    <location>
        <begin position="117"/>
        <end position="126"/>
    </location>
</feature>
<name>A0A178C8W7_9EURO</name>
<evidence type="ECO:0000313" key="5">
    <source>
        <dbReference type="Proteomes" id="UP000185904"/>
    </source>
</evidence>
<dbReference type="EMBL" id="LVCJ01000108">
    <property type="protein sequence ID" value="OAL25844.1"/>
    <property type="molecule type" value="Genomic_DNA"/>
</dbReference>
<dbReference type="AlphaFoldDB" id="A0A178C8W7"/>
<evidence type="ECO:0000256" key="2">
    <source>
        <dbReference type="SAM" id="SignalP"/>
    </source>
</evidence>
<evidence type="ECO:0000256" key="1">
    <source>
        <dbReference type="SAM" id="MobiDB-lite"/>
    </source>
</evidence>
<dbReference type="Pfam" id="PF11790">
    <property type="entry name" value="Glyco_hydro_cc"/>
    <property type="match status" value="1"/>
</dbReference>
<accession>A0A178C8W7</accession>
<dbReference type="InterPro" id="IPR017853">
    <property type="entry name" value="GH"/>
</dbReference>
<feature type="region of interest" description="Disordered" evidence="1">
    <location>
        <begin position="116"/>
        <end position="152"/>
    </location>
</feature>
<dbReference type="OrthoDB" id="43654at2759"/>
<feature type="chain" id="PRO_5008083447" description="Asl1-like glycosyl hydrolase catalytic domain-containing protein" evidence="2">
    <location>
        <begin position="27"/>
        <end position="368"/>
    </location>
</feature>
<dbReference type="GO" id="GO:0071966">
    <property type="term" value="P:fungal-type cell wall polysaccharide metabolic process"/>
    <property type="evidence" value="ECO:0007669"/>
    <property type="project" value="TreeGrafter"/>
</dbReference>
<dbReference type="GeneID" id="34593695"/>
<dbReference type="InterPro" id="IPR053183">
    <property type="entry name" value="ASL1"/>
</dbReference>
<dbReference type="RefSeq" id="XP_022495442.1">
    <property type="nucleotide sequence ID" value="XM_022648564.1"/>
</dbReference>
<dbReference type="SUPFAM" id="SSF51445">
    <property type="entry name" value="(Trans)glycosidases"/>
    <property type="match status" value="1"/>
</dbReference>
<dbReference type="Proteomes" id="UP000185904">
    <property type="component" value="Unassembled WGS sequence"/>
</dbReference>
<feature type="signal peptide" evidence="2">
    <location>
        <begin position="1"/>
        <end position="26"/>
    </location>
</feature>
<evidence type="ECO:0000259" key="3">
    <source>
        <dbReference type="Pfam" id="PF11790"/>
    </source>
</evidence>
<feature type="domain" description="Asl1-like glycosyl hydrolase catalytic" evidence="3">
    <location>
        <begin position="37"/>
        <end position="309"/>
    </location>
</feature>